<keyword evidence="2" id="KW-0012">Acyltransferase</keyword>
<proteinExistence type="predicted"/>
<keyword evidence="1 4" id="KW-0808">Transferase</keyword>
<dbReference type="PANTHER" id="PTHR43072">
    <property type="entry name" value="N-ACETYLTRANSFERASE"/>
    <property type="match status" value="1"/>
</dbReference>
<comment type="caution">
    <text evidence="4">The sequence shown here is derived from an EMBL/GenBank/DDBJ whole genome shotgun (WGS) entry which is preliminary data.</text>
</comment>
<feature type="domain" description="N-acetyltransferase" evidence="3">
    <location>
        <begin position="7"/>
        <end position="173"/>
    </location>
</feature>
<dbReference type="InterPro" id="IPR016181">
    <property type="entry name" value="Acyl_CoA_acyltransferase"/>
</dbReference>
<dbReference type="SUPFAM" id="SSF55729">
    <property type="entry name" value="Acyl-CoA N-acyltransferases (Nat)"/>
    <property type="match status" value="1"/>
</dbReference>
<sequence>MYESSRYTCRAATLADLPTIVDIYNCAIEAGNSTCDVEPVSVEAWKPWFLKHVGSRRPVWVAEDTSNPGGGVIGYLSLSYFMNERPGYFRTADLGLYIHPLHQSKGVGSFLLQSIMESAALLDIEVIATTIFAHNQQSLRLFEKWGFTRWGFMPGVARVRGEDFDLVMVGKKLYGNEAVVGAA</sequence>
<dbReference type="PROSITE" id="PS51186">
    <property type="entry name" value="GNAT"/>
    <property type="match status" value="1"/>
</dbReference>
<dbReference type="Pfam" id="PF00583">
    <property type="entry name" value="Acetyltransf_1"/>
    <property type="match status" value="1"/>
</dbReference>
<accession>A0A4R7VUV6</accession>
<gene>
    <name evidence="4" type="ORF">EDF87_10183</name>
</gene>
<protein>
    <submittedName>
        <fullName evidence="4">Phosphinothricin acetyltransferase</fullName>
    </submittedName>
</protein>
<evidence type="ECO:0000313" key="4">
    <source>
        <dbReference type="EMBL" id="TDV53017.1"/>
    </source>
</evidence>
<dbReference type="GO" id="GO:0016747">
    <property type="term" value="F:acyltransferase activity, transferring groups other than amino-acyl groups"/>
    <property type="evidence" value="ECO:0007669"/>
    <property type="project" value="InterPro"/>
</dbReference>
<evidence type="ECO:0000259" key="3">
    <source>
        <dbReference type="PROSITE" id="PS51186"/>
    </source>
</evidence>
<dbReference type="AlphaFoldDB" id="A0A4R7VUV6"/>
<dbReference type="Proteomes" id="UP000295804">
    <property type="component" value="Unassembled WGS sequence"/>
</dbReference>
<dbReference type="RefSeq" id="WP_134173676.1">
    <property type="nucleotide sequence ID" value="NZ_SOCQ01000001.1"/>
</dbReference>
<evidence type="ECO:0000313" key="5">
    <source>
        <dbReference type="Proteomes" id="UP000295804"/>
    </source>
</evidence>
<evidence type="ECO:0000256" key="2">
    <source>
        <dbReference type="ARBA" id="ARBA00023315"/>
    </source>
</evidence>
<organism evidence="4 5">
    <name type="scientific">Pseudomonas helmanticensis</name>
    <dbReference type="NCBI Taxonomy" id="1471381"/>
    <lineage>
        <taxon>Bacteria</taxon>
        <taxon>Pseudomonadati</taxon>
        <taxon>Pseudomonadota</taxon>
        <taxon>Gammaproteobacteria</taxon>
        <taxon>Pseudomonadales</taxon>
        <taxon>Pseudomonadaceae</taxon>
        <taxon>Pseudomonas</taxon>
    </lineage>
</organism>
<dbReference type="EMBL" id="SOCQ01000001">
    <property type="protein sequence ID" value="TDV53017.1"/>
    <property type="molecule type" value="Genomic_DNA"/>
</dbReference>
<name>A0A4R7VUV6_9PSED</name>
<dbReference type="InterPro" id="IPR000182">
    <property type="entry name" value="GNAT_dom"/>
</dbReference>
<reference evidence="4 5" key="1">
    <citation type="submission" date="2019-03" db="EMBL/GenBank/DDBJ databases">
        <title>Genomic analyses of the natural microbiome of Caenorhabditis elegans.</title>
        <authorList>
            <person name="Samuel B."/>
        </authorList>
    </citation>
    <scope>NUCLEOTIDE SEQUENCE [LARGE SCALE GENOMIC DNA]</scope>
    <source>
        <strain evidence="4 5">BIGb0525</strain>
    </source>
</reference>
<evidence type="ECO:0000256" key="1">
    <source>
        <dbReference type="ARBA" id="ARBA00022679"/>
    </source>
</evidence>
<dbReference type="PANTHER" id="PTHR43072:SF23">
    <property type="entry name" value="UPF0039 PROTEIN C11D3.02C"/>
    <property type="match status" value="1"/>
</dbReference>
<dbReference type="CDD" id="cd04301">
    <property type="entry name" value="NAT_SF"/>
    <property type="match status" value="1"/>
</dbReference>
<dbReference type="Gene3D" id="3.40.630.30">
    <property type="match status" value="1"/>
</dbReference>